<feature type="transmembrane region" description="Helical" evidence="9">
    <location>
        <begin position="20"/>
        <end position="48"/>
    </location>
</feature>
<keyword evidence="3 9" id="KW-0812">Transmembrane</keyword>
<keyword evidence="7" id="KW-0675">Receptor</keyword>
<evidence type="ECO:0000313" key="11">
    <source>
        <dbReference type="RefSeq" id="XP_052132731.1"/>
    </source>
</evidence>
<evidence type="ECO:0000256" key="1">
    <source>
        <dbReference type="ARBA" id="ARBA00004141"/>
    </source>
</evidence>
<keyword evidence="2" id="KW-0716">Sensory transduction</keyword>
<evidence type="ECO:0000256" key="4">
    <source>
        <dbReference type="ARBA" id="ARBA00022725"/>
    </source>
</evidence>
<name>A0A9C6XW31_FRAOC</name>
<dbReference type="GO" id="GO:0016020">
    <property type="term" value="C:membrane"/>
    <property type="evidence" value="ECO:0007669"/>
    <property type="project" value="UniProtKB-SubCell"/>
</dbReference>
<evidence type="ECO:0000256" key="7">
    <source>
        <dbReference type="ARBA" id="ARBA00023170"/>
    </source>
</evidence>
<evidence type="ECO:0000256" key="9">
    <source>
        <dbReference type="SAM" id="Phobius"/>
    </source>
</evidence>
<dbReference type="Proteomes" id="UP000504606">
    <property type="component" value="Unplaced"/>
</dbReference>
<sequence>MSLTNYLSWQLQEIRPFQRFLYLVLSSRIFGYWTVLLTLAVAVCIPSYPSLREATLSILWTESFSSTIVGLGLMRRPHFWDMIRRMQELVAAALADDDDDRVGTVGKRSQEKWAVLMRRNVIWSSGALLCVGTMIIVSMWLRVLVTLKPLCAIWPLYPHAGPAAEPFASLFTATFIALPVCCVGFLVAALSFLTCSAAGLHHALAQRLTESRAPKDTYRVIAMHQKVRQLSIEFTEFFDGSMAQLMAGPIGNSLLATLQVLANDVDVNTFSQIFVVVVTLLQVSYLSQELSDSSYALRRVAYQVGVEARTLAEARALRLVILVAGRTPALSCKGLGRLSLPAAGRVIREFYSAVSVLGPRYNK</sequence>
<gene>
    <name evidence="11" type="primary">LOC127752131</name>
</gene>
<evidence type="ECO:0000256" key="3">
    <source>
        <dbReference type="ARBA" id="ARBA00022692"/>
    </source>
</evidence>
<keyword evidence="10" id="KW-1185">Reference proteome</keyword>
<dbReference type="KEGG" id="foc:127752131"/>
<dbReference type="GO" id="GO:0007165">
    <property type="term" value="P:signal transduction"/>
    <property type="evidence" value="ECO:0007669"/>
    <property type="project" value="UniProtKB-KW"/>
</dbReference>
<keyword evidence="4" id="KW-0552">Olfaction</keyword>
<accession>A0A9C6XW31</accession>
<dbReference type="AlphaFoldDB" id="A0A9C6XW31"/>
<dbReference type="GO" id="GO:0005549">
    <property type="term" value="F:odorant binding"/>
    <property type="evidence" value="ECO:0007669"/>
    <property type="project" value="InterPro"/>
</dbReference>
<comment type="subcellular location">
    <subcellularLocation>
        <location evidence="1">Membrane</location>
        <topology evidence="1">Multi-pass membrane protein</topology>
    </subcellularLocation>
</comment>
<evidence type="ECO:0000256" key="2">
    <source>
        <dbReference type="ARBA" id="ARBA00022606"/>
    </source>
</evidence>
<keyword evidence="5 9" id="KW-1133">Transmembrane helix</keyword>
<dbReference type="Pfam" id="PF02949">
    <property type="entry name" value="7tm_6"/>
    <property type="match status" value="1"/>
</dbReference>
<keyword evidence="8" id="KW-0807">Transducer</keyword>
<proteinExistence type="predicted"/>
<dbReference type="RefSeq" id="XP_052132731.1">
    <property type="nucleotide sequence ID" value="XM_052276771.1"/>
</dbReference>
<dbReference type="InterPro" id="IPR004117">
    <property type="entry name" value="7tm6_olfct_rcpt"/>
</dbReference>
<evidence type="ECO:0000256" key="5">
    <source>
        <dbReference type="ARBA" id="ARBA00022989"/>
    </source>
</evidence>
<organism evidence="10 11">
    <name type="scientific">Frankliniella occidentalis</name>
    <name type="common">Western flower thrips</name>
    <name type="synonym">Euthrips occidentalis</name>
    <dbReference type="NCBI Taxonomy" id="133901"/>
    <lineage>
        <taxon>Eukaryota</taxon>
        <taxon>Metazoa</taxon>
        <taxon>Ecdysozoa</taxon>
        <taxon>Arthropoda</taxon>
        <taxon>Hexapoda</taxon>
        <taxon>Insecta</taxon>
        <taxon>Pterygota</taxon>
        <taxon>Neoptera</taxon>
        <taxon>Paraneoptera</taxon>
        <taxon>Thysanoptera</taxon>
        <taxon>Terebrantia</taxon>
        <taxon>Thripoidea</taxon>
        <taxon>Thripidae</taxon>
        <taxon>Frankliniella</taxon>
    </lineage>
</organism>
<keyword evidence="6 9" id="KW-0472">Membrane</keyword>
<dbReference type="GeneID" id="127752131"/>
<dbReference type="GO" id="GO:0004984">
    <property type="term" value="F:olfactory receptor activity"/>
    <property type="evidence" value="ECO:0007669"/>
    <property type="project" value="InterPro"/>
</dbReference>
<evidence type="ECO:0000313" key="10">
    <source>
        <dbReference type="Proteomes" id="UP000504606"/>
    </source>
</evidence>
<protein>
    <submittedName>
        <fullName evidence="11">Uncharacterized protein LOC127752131</fullName>
    </submittedName>
</protein>
<reference evidence="11" key="1">
    <citation type="submission" date="2025-08" db="UniProtKB">
        <authorList>
            <consortium name="RefSeq"/>
        </authorList>
    </citation>
    <scope>IDENTIFICATION</scope>
    <source>
        <tissue evidence="11">Whole organism</tissue>
    </source>
</reference>
<feature type="transmembrane region" description="Helical" evidence="9">
    <location>
        <begin position="121"/>
        <end position="147"/>
    </location>
</feature>
<evidence type="ECO:0000256" key="6">
    <source>
        <dbReference type="ARBA" id="ARBA00023136"/>
    </source>
</evidence>
<evidence type="ECO:0000256" key="8">
    <source>
        <dbReference type="ARBA" id="ARBA00023224"/>
    </source>
</evidence>
<feature type="transmembrane region" description="Helical" evidence="9">
    <location>
        <begin position="167"/>
        <end position="193"/>
    </location>
</feature>